<dbReference type="STRING" id="585530.HMPREF0183_0323"/>
<evidence type="ECO:0000259" key="1">
    <source>
        <dbReference type="Pfam" id="PF01863"/>
    </source>
</evidence>
<gene>
    <name evidence="2" type="ORF">HMPREF0183_0323</name>
</gene>
<dbReference type="Proteomes" id="UP000005714">
    <property type="component" value="Unassembled WGS sequence"/>
</dbReference>
<dbReference type="InterPro" id="IPR053136">
    <property type="entry name" value="UTP_pyrophosphatase-like"/>
</dbReference>
<dbReference type="EMBL" id="ADNU01000012">
    <property type="protein sequence ID" value="EFG48355.1"/>
    <property type="molecule type" value="Genomic_DNA"/>
</dbReference>
<dbReference type="Pfam" id="PF01863">
    <property type="entry name" value="YgjP-like"/>
    <property type="match status" value="1"/>
</dbReference>
<sequence>MSNSFTAQDVARMLESGELSIKHSSRRKKTVTLKRSGGRWVLAAPVHYDPRSDLGQIAQLLTRLSAKSGRESSDDDLLSRARELNTTYFNDGIEPESVKWVENQNSRWASCSTATHSIRVSHRLQVVPEWVLDAVLVHELAHLRESDHGPRFRELTDRYARSRDADIFLEGFSRGIDYGSNE</sequence>
<reference evidence="2 3" key="1">
    <citation type="submission" date="2010-04" db="EMBL/GenBank/DDBJ databases">
        <authorList>
            <person name="Qin X."/>
            <person name="Bachman B."/>
            <person name="Battles P."/>
            <person name="Bell A."/>
            <person name="Bess C."/>
            <person name="Bickham C."/>
            <person name="Chaboub L."/>
            <person name="Chen D."/>
            <person name="Coyle M."/>
            <person name="Deiros D.R."/>
            <person name="Dinh H."/>
            <person name="Forbes L."/>
            <person name="Fowler G."/>
            <person name="Francisco L."/>
            <person name="Fu Q."/>
            <person name="Gubbala S."/>
            <person name="Hale W."/>
            <person name="Han Y."/>
            <person name="Hemphill L."/>
            <person name="Highlander S.K."/>
            <person name="Hirani K."/>
            <person name="Hogues M."/>
            <person name="Jackson L."/>
            <person name="Jakkamsetti A."/>
            <person name="Javaid M."/>
            <person name="Jiang H."/>
            <person name="Korchina V."/>
            <person name="Kovar C."/>
            <person name="Lara F."/>
            <person name="Lee S."/>
            <person name="Mata R."/>
            <person name="Mathew T."/>
            <person name="Moen C."/>
            <person name="Morales K."/>
            <person name="Munidasa M."/>
            <person name="Nazareth L."/>
            <person name="Ngo R."/>
            <person name="Nguyen L."/>
            <person name="Okwuonu G."/>
            <person name="Ongeri F."/>
            <person name="Patil S."/>
            <person name="Petrosino J."/>
            <person name="Pham C."/>
            <person name="Pham P."/>
            <person name="Pu L.-L."/>
            <person name="Puazo M."/>
            <person name="Raj R."/>
            <person name="Reid J."/>
            <person name="Rouhana J."/>
            <person name="Saada N."/>
            <person name="Shang Y."/>
            <person name="Simmons D."/>
            <person name="Thornton R."/>
            <person name="Warren J."/>
            <person name="Weissenberger G."/>
            <person name="Zhang J."/>
            <person name="Zhang L."/>
            <person name="Zhou C."/>
            <person name="Zhu D."/>
            <person name="Muzny D."/>
            <person name="Worley K."/>
            <person name="Gibbs R."/>
        </authorList>
    </citation>
    <scope>NUCLEOTIDE SEQUENCE [LARGE SCALE GENOMIC DNA]</scope>
    <source>
        <strain evidence="2 3">ATCC 49030</strain>
    </source>
</reference>
<dbReference type="OrthoDB" id="9811177at2"/>
<feature type="domain" description="YgjP-like metallopeptidase" evidence="1">
    <location>
        <begin position="93"/>
        <end position="159"/>
    </location>
</feature>
<dbReference type="AlphaFoldDB" id="D4YK63"/>
<accession>D4YK63</accession>
<name>D4YK63_9MICO</name>
<dbReference type="InterPro" id="IPR002725">
    <property type="entry name" value="YgjP-like_metallopeptidase"/>
</dbReference>
<dbReference type="CDD" id="cd07344">
    <property type="entry name" value="M48_yhfN_like"/>
    <property type="match status" value="1"/>
</dbReference>
<evidence type="ECO:0000313" key="3">
    <source>
        <dbReference type="Proteomes" id="UP000005714"/>
    </source>
</evidence>
<dbReference type="PANTHER" id="PTHR30399">
    <property type="entry name" value="UNCHARACTERIZED PROTEIN YGJP"/>
    <property type="match status" value="1"/>
</dbReference>
<dbReference type="eggNOG" id="COG1451">
    <property type="taxonomic scope" value="Bacteria"/>
</dbReference>
<proteinExistence type="predicted"/>
<organism evidence="2 3">
    <name type="scientific">Brevibacterium mcbrellneri ATCC 49030</name>
    <dbReference type="NCBI Taxonomy" id="585530"/>
    <lineage>
        <taxon>Bacteria</taxon>
        <taxon>Bacillati</taxon>
        <taxon>Actinomycetota</taxon>
        <taxon>Actinomycetes</taxon>
        <taxon>Micrococcales</taxon>
        <taxon>Brevibacteriaceae</taxon>
        <taxon>Brevibacterium</taxon>
    </lineage>
</organism>
<dbReference type="RefSeq" id="WP_005882075.1">
    <property type="nucleotide sequence ID" value="NZ_ADNU01000012.1"/>
</dbReference>
<protein>
    <recommendedName>
        <fullName evidence="1">YgjP-like metallopeptidase domain-containing protein</fullName>
    </recommendedName>
</protein>
<comment type="caution">
    <text evidence="2">The sequence shown here is derived from an EMBL/GenBank/DDBJ whole genome shotgun (WGS) entry which is preliminary data.</text>
</comment>
<dbReference type="PANTHER" id="PTHR30399:SF1">
    <property type="entry name" value="UTP PYROPHOSPHATASE"/>
    <property type="match status" value="1"/>
</dbReference>
<evidence type="ECO:0000313" key="2">
    <source>
        <dbReference type="EMBL" id="EFG48355.1"/>
    </source>
</evidence>
<dbReference type="Gene3D" id="3.30.2010.10">
    <property type="entry name" value="Metalloproteases ('zincins'), catalytic domain"/>
    <property type="match status" value="1"/>
</dbReference>
<keyword evidence="3" id="KW-1185">Reference proteome</keyword>